<dbReference type="GO" id="GO:0005681">
    <property type="term" value="C:spliceosomal complex"/>
    <property type="evidence" value="ECO:0007669"/>
    <property type="project" value="InterPro"/>
</dbReference>
<protein>
    <recommendedName>
        <fullName evidence="3">SKI-interacting protein SKIP SNW domain-containing protein</fullName>
    </recommendedName>
</protein>
<organism evidence="4">
    <name type="scientific">Chaetoceros debilis</name>
    <dbReference type="NCBI Taxonomy" id="122233"/>
    <lineage>
        <taxon>Eukaryota</taxon>
        <taxon>Sar</taxon>
        <taxon>Stramenopiles</taxon>
        <taxon>Ochrophyta</taxon>
        <taxon>Bacillariophyta</taxon>
        <taxon>Coscinodiscophyceae</taxon>
        <taxon>Chaetocerotophycidae</taxon>
        <taxon>Chaetocerotales</taxon>
        <taxon>Chaetocerotaceae</taxon>
        <taxon>Chaetoceros</taxon>
    </lineage>
</organism>
<dbReference type="PANTHER" id="PTHR12096">
    <property type="entry name" value="NUCLEAR PROTEIN SKIP-RELATED"/>
    <property type="match status" value="1"/>
</dbReference>
<evidence type="ECO:0000256" key="1">
    <source>
        <dbReference type="ARBA" id="ARBA00010197"/>
    </source>
</evidence>
<dbReference type="GO" id="GO:0000398">
    <property type="term" value="P:mRNA splicing, via spliceosome"/>
    <property type="evidence" value="ECO:0007669"/>
    <property type="project" value="InterPro"/>
</dbReference>
<feature type="region of interest" description="Disordered" evidence="2">
    <location>
        <begin position="609"/>
        <end position="648"/>
    </location>
</feature>
<evidence type="ECO:0000313" key="4">
    <source>
        <dbReference type="EMBL" id="CAE0463423.1"/>
    </source>
</evidence>
<dbReference type="InterPro" id="IPR017862">
    <property type="entry name" value="SKI-int_prot_SKIP"/>
</dbReference>
<feature type="compositionally biased region" description="Gly residues" evidence="2">
    <location>
        <begin position="624"/>
        <end position="633"/>
    </location>
</feature>
<evidence type="ECO:0000256" key="2">
    <source>
        <dbReference type="SAM" id="MobiDB-lite"/>
    </source>
</evidence>
<name>A0A7S3V8A7_9STRA</name>
<gene>
    <name evidence="4" type="ORF">CDEB00056_LOCUS8264</name>
</gene>
<feature type="region of interest" description="Disordered" evidence="2">
    <location>
        <begin position="401"/>
        <end position="521"/>
    </location>
</feature>
<dbReference type="Pfam" id="PF02731">
    <property type="entry name" value="SKIP_SNW"/>
    <property type="match status" value="1"/>
</dbReference>
<comment type="similarity">
    <text evidence="1">Belongs to the SNW family.</text>
</comment>
<feature type="region of interest" description="Disordered" evidence="2">
    <location>
        <begin position="1"/>
        <end position="64"/>
    </location>
</feature>
<feature type="compositionally biased region" description="Basic and acidic residues" evidence="2">
    <location>
        <begin position="443"/>
        <end position="456"/>
    </location>
</feature>
<accession>A0A7S3V8A7</accession>
<reference evidence="4" key="1">
    <citation type="submission" date="2021-01" db="EMBL/GenBank/DDBJ databases">
        <authorList>
            <person name="Corre E."/>
            <person name="Pelletier E."/>
            <person name="Niang G."/>
            <person name="Scheremetjew M."/>
            <person name="Finn R."/>
            <person name="Kale V."/>
            <person name="Holt S."/>
            <person name="Cochrane G."/>
            <person name="Meng A."/>
            <person name="Brown T."/>
            <person name="Cohen L."/>
        </authorList>
    </citation>
    <scope>NUCLEOTIDE SEQUENCE</scope>
    <source>
        <strain evidence="4">MM31A-1</strain>
    </source>
</reference>
<feature type="compositionally biased region" description="Basic and acidic residues" evidence="2">
    <location>
        <begin position="480"/>
        <end position="501"/>
    </location>
</feature>
<evidence type="ECO:0000259" key="3">
    <source>
        <dbReference type="Pfam" id="PF02731"/>
    </source>
</evidence>
<proteinExistence type="inferred from homology"/>
<feature type="domain" description="SKI-interacting protein SKIP SNW" evidence="3">
    <location>
        <begin position="243"/>
        <end position="403"/>
    </location>
</feature>
<dbReference type="AlphaFoldDB" id="A0A7S3V8A7"/>
<feature type="compositionally biased region" description="Low complexity" evidence="2">
    <location>
        <begin position="15"/>
        <end position="56"/>
    </location>
</feature>
<dbReference type="InterPro" id="IPR004015">
    <property type="entry name" value="SKI-int_prot_SKIP_SNW-dom"/>
</dbReference>
<feature type="compositionally biased region" description="Basic and acidic residues" evidence="2">
    <location>
        <begin position="401"/>
        <end position="415"/>
    </location>
</feature>
<sequence>MASLFLPAPVRNKSRQTSNNKNSSNNNASAGGSTALTTTAKRPQAGASASAHANSAPKVRAPSYEQRVRAAAEFSKITPEQRKNRKPLFVPRSLADFDDGGSFPEIHVAQYPKNMANPHTNRTRAAAAGAGGKGNAGAGSSSATTRALANVQIDADGKKDYTSLITTGTNKDKKVYAHHNDLKGYNPTSEELALPSQEDEMSTAAKTQAAIDAVLSTKIAMSKPSGTALTNANTSKNQEEKTQFIEYNPNPSAPGYNPTAAKRVIQMVPAQLDPMMPPKHKHTKAPAGPADDFVPVLHAPPEKLTKEERASWNIPACISNWKNTRGYTIPLDKRLAADGRGLRDDTTINSNFATLSESLYLAERQAREEVRLRALVSKRQSENEAERRERELRELAMQARMDRGGVQDLQQRAERVQPQTSTSRPAEEEESVIPIPSGRASRIRNENNHDSDNDNDHDSDDGDGGDANVVVPDEDTVDAEFEKRERIRDARRQERERELRMERHKPVHSRGEDEEEEEEVAIKKARLGDRDVSEKIALGVHTGGGGNAGIDSRLYSQNAGMDSGFGHDDDYNTYSKPMFDRAGVTSSSIYRPTRGEGAMDADEMYDKLKSGTTSKFQPDKGFAGAEGGSGVSGGPRSAPVQFEKGGSK</sequence>
<dbReference type="EMBL" id="HBIO01010672">
    <property type="protein sequence ID" value="CAE0463423.1"/>
    <property type="molecule type" value="Transcribed_RNA"/>
</dbReference>